<proteinExistence type="predicted"/>
<comment type="caution">
    <text evidence="1">The sequence shown here is derived from an EMBL/GenBank/DDBJ whole genome shotgun (WGS) entry which is preliminary data.</text>
</comment>
<reference evidence="1 2" key="1">
    <citation type="journal article" date="2018" name="Sci. Rep.">
        <title>Genomic signatures of local adaptation to the degree of environmental predictability in rotifers.</title>
        <authorList>
            <person name="Franch-Gras L."/>
            <person name="Hahn C."/>
            <person name="Garcia-Roger E.M."/>
            <person name="Carmona M.J."/>
            <person name="Serra M."/>
            <person name="Gomez A."/>
        </authorList>
    </citation>
    <scope>NUCLEOTIDE SEQUENCE [LARGE SCALE GENOMIC DNA]</scope>
    <source>
        <strain evidence="1">HYR1</strain>
    </source>
</reference>
<keyword evidence="2" id="KW-1185">Reference proteome</keyword>
<feature type="non-terminal residue" evidence="1">
    <location>
        <position position="1"/>
    </location>
</feature>
<dbReference type="Proteomes" id="UP000276133">
    <property type="component" value="Unassembled WGS sequence"/>
</dbReference>
<accession>A0A3M7R4N2</accession>
<evidence type="ECO:0000313" key="1">
    <source>
        <dbReference type="EMBL" id="RNA18552.1"/>
    </source>
</evidence>
<protein>
    <submittedName>
        <fullName evidence="1">Uncharacterized protein</fullName>
    </submittedName>
</protein>
<dbReference type="EMBL" id="REGN01004220">
    <property type="protein sequence ID" value="RNA18552.1"/>
    <property type="molecule type" value="Genomic_DNA"/>
</dbReference>
<name>A0A3M7R4N2_BRAPC</name>
<dbReference type="AlphaFoldDB" id="A0A3M7R4N2"/>
<sequence>NRKLIKVSVRFFKKSSRTFFKDTSLIIFTEPNSLNQGFAPDPFIFSKLNPNLTMSKTSDDDLLIFIVNP</sequence>
<gene>
    <name evidence="1" type="ORF">BpHYR1_035502</name>
</gene>
<evidence type="ECO:0000313" key="2">
    <source>
        <dbReference type="Proteomes" id="UP000276133"/>
    </source>
</evidence>
<organism evidence="1 2">
    <name type="scientific">Brachionus plicatilis</name>
    <name type="common">Marine rotifer</name>
    <name type="synonym">Brachionus muelleri</name>
    <dbReference type="NCBI Taxonomy" id="10195"/>
    <lineage>
        <taxon>Eukaryota</taxon>
        <taxon>Metazoa</taxon>
        <taxon>Spiralia</taxon>
        <taxon>Gnathifera</taxon>
        <taxon>Rotifera</taxon>
        <taxon>Eurotatoria</taxon>
        <taxon>Monogononta</taxon>
        <taxon>Pseudotrocha</taxon>
        <taxon>Ploima</taxon>
        <taxon>Brachionidae</taxon>
        <taxon>Brachionus</taxon>
    </lineage>
</organism>